<evidence type="ECO:0000313" key="13">
    <source>
        <dbReference type="EMBL" id="MDC7957334.1"/>
    </source>
</evidence>
<comment type="similarity">
    <text evidence="8 9">Belongs to the TonB-dependent receptor family.</text>
</comment>
<dbReference type="SUPFAM" id="SSF56935">
    <property type="entry name" value="Porins"/>
    <property type="match status" value="1"/>
</dbReference>
<reference evidence="14 15" key="1">
    <citation type="submission" date="2018-08" db="EMBL/GenBank/DDBJ databases">
        <title>A genome reference for cultivated species of the human gut microbiota.</title>
        <authorList>
            <person name="Zou Y."/>
            <person name="Xue W."/>
            <person name="Luo G."/>
        </authorList>
    </citation>
    <scope>NUCLEOTIDE SEQUENCE [LARGE SCALE GENOMIC DNA]</scope>
    <source>
        <strain evidence="14 15">AM17-48</strain>
    </source>
</reference>
<dbReference type="SUPFAM" id="SSF49464">
    <property type="entry name" value="Carboxypeptidase regulatory domain-like"/>
    <property type="match status" value="1"/>
</dbReference>
<comment type="caution">
    <text evidence="14">The sequence shown here is derived from an EMBL/GenBank/DDBJ whole genome shotgun (WGS) entry which is preliminary data.</text>
</comment>
<dbReference type="InterPro" id="IPR012910">
    <property type="entry name" value="Plug_dom"/>
</dbReference>
<evidence type="ECO:0000259" key="11">
    <source>
        <dbReference type="Pfam" id="PF00593"/>
    </source>
</evidence>
<dbReference type="RefSeq" id="WP_004323998.1">
    <property type="nucleotide sequence ID" value="NZ_BAABYV010000001.1"/>
</dbReference>
<gene>
    <name evidence="14" type="ORF">DW206_07365</name>
    <name evidence="13" type="ORF">PQ628_03845</name>
</gene>
<evidence type="ECO:0000256" key="7">
    <source>
        <dbReference type="ARBA" id="ARBA00023237"/>
    </source>
</evidence>
<keyword evidence="10" id="KW-0732">Signal</keyword>
<dbReference type="PROSITE" id="PS00018">
    <property type="entry name" value="EF_HAND_1"/>
    <property type="match status" value="1"/>
</dbReference>
<dbReference type="Pfam" id="PF00593">
    <property type="entry name" value="TonB_dep_Rec_b-barrel"/>
    <property type="match status" value="1"/>
</dbReference>
<feature type="domain" description="TonB-dependent receptor plug" evidence="12">
    <location>
        <begin position="125"/>
        <end position="231"/>
    </location>
</feature>
<dbReference type="Proteomes" id="UP001215078">
    <property type="component" value="Unassembled WGS sequence"/>
</dbReference>
<reference evidence="13" key="2">
    <citation type="submission" date="2022-10" db="EMBL/GenBank/DDBJ databases">
        <title>Human gut microbiome strain richness.</title>
        <authorList>
            <person name="Chen-Liaw A."/>
        </authorList>
    </citation>
    <scope>NUCLEOTIDE SEQUENCE</scope>
    <source>
        <strain evidence="13">RTP21484st1_H8_RTP21484_190118</strain>
    </source>
</reference>
<sequence>MNDKEKQEKSSYEKLRFLATLFVLCLSTMAWAQMKVTGTVVDMMGEPIIGANVVESGNKTVGTITDLDGKFTLNVSKEATLVITYVGFTEKRVKVNGRSQLTIKLEEDSKTLDEVIVVGYGSVKKSNLTTSVAKISSDAIDGRPITSLSDALSGQLAGVQTQTSSGIPGEEMQILVRGASSINGSSSPLIVVDGVITESMSDVNPSDVASIQVLKDAAATSIYGARGSAGVVLIETKQASGSKPVITWESYIGTQNAVGLPEMMTAKEWLAYNIWYTNAKYLNKGGTNSMYVPNKKRSSGDQINEQWLVNPNSDVADWTFRNDIPTTDWIDQIMQNALTHNHQVSVSSKGKKYSIYLSAGYLNQEGIVKNTGFERFNFRLNASVDLNRYIKAGATFAPTISHQDKGESEGKDKQIMNALLMPPIIGLDENTREYGFNASYRNNVNPYERLMSVVDKREKKTFNTSLWAEAKIIKGLTFKTLFSYNSDMRIDEYFLPANVQPNNGSTTQGTTSTLSISRTGIQNTLTYNTTLNKKHALEILLGQSIDERNEFRTSLGAMDYPLESVPTLNMGATPTEASSSRTIVRTSSLFGRVNYNYADKYLASASVRRDGSSRFGPGNRWAVFPSVSAGWKISGEEFMKDIKVINLLKLRASWGMSGNDRIGTADYIPNYDVTNTVYGGTSQVGVYAKNIANDKLKWETTKAFDIGFDLSLFNNRVQLNVDYYINKTDDLLYSTKLPAATGFSTVKTNLASIENKGWEIDLTTVNVHTKAFKWSSSLNLATNKNKVLDMGGNDNVITEAYDARFITKVGGPISQFYVYRTDGLLTNDDFELGPDGKYDKSRPRVPVLTNQIPGNVKYVDMDGNGEINSDDMVPYGSNDPDLTYGFTNRFSYKNLELSVFLRGQIGGKVLYLAGRSLDTGRGNYNGLKRWLHAYKEEYAGGNPIPTSLGVDMSWDGKTPLPYGLGNNSPLNKDGQMHMTDMAIYNASFLRIQNVSLTYKLPKKWLRKSHIQAAKVYVTAENLYTFTDYIGNPDVNSYSPNNPMVRGADYTTYPQSRKYIFGVNLTF</sequence>
<evidence type="ECO:0000256" key="5">
    <source>
        <dbReference type="ARBA" id="ARBA00023077"/>
    </source>
</evidence>
<dbReference type="Gene3D" id="2.170.130.10">
    <property type="entry name" value="TonB-dependent receptor, plug domain"/>
    <property type="match status" value="1"/>
</dbReference>
<keyword evidence="5 9" id="KW-0798">TonB box</keyword>
<evidence type="ECO:0000256" key="9">
    <source>
        <dbReference type="RuleBase" id="RU003357"/>
    </source>
</evidence>
<keyword evidence="6 8" id="KW-0472">Membrane</keyword>
<keyword evidence="3 8" id="KW-1134">Transmembrane beta strand</keyword>
<dbReference type="GO" id="GO:0009279">
    <property type="term" value="C:cell outer membrane"/>
    <property type="evidence" value="ECO:0007669"/>
    <property type="project" value="UniProtKB-SubCell"/>
</dbReference>
<dbReference type="InterPro" id="IPR008969">
    <property type="entry name" value="CarboxyPept-like_regulatory"/>
</dbReference>
<dbReference type="InterPro" id="IPR039426">
    <property type="entry name" value="TonB-dep_rcpt-like"/>
</dbReference>
<evidence type="ECO:0000256" key="1">
    <source>
        <dbReference type="ARBA" id="ARBA00004571"/>
    </source>
</evidence>
<feature type="signal peptide" evidence="10">
    <location>
        <begin position="1"/>
        <end position="32"/>
    </location>
</feature>
<dbReference type="InterPro" id="IPR036942">
    <property type="entry name" value="Beta-barrel_TonB_sf"/>
</dbReference>
<dbReference type="InterPro" id="IPR037066">
    <property type="entry name" value="Plug_dom_sf"/>
</dbReference>
<dbReference type="EMBL" id="QRJR01000005">
    <property type="protein sequence ID" value="RHH48467.1"/>
    <property type="molecule type" value="Genomic_DNA"/>
</dbReference>
<evidence type="ECO:0000256" key="2">
    <source>
        <dbReference type="ARBA" id="ARBA00022448"/>
    </source>
</evidence>
<comment type="subcellular location">
    <subcellularLocation>
        <location evidence="1 8">Cell outer membrane</location>
        <topology evidence="1 8">Multi-pass membrane protein</topology>
    </subcellularLocation>
</comment>
<evidence type="ECO:0000256" key="4">
    <source>
        <dbReference type="ARBA" id="ARBA00022692"/>
    </source>
</evidence>
<evidence type="ECO:0000259" key="12">
    <source>
        <dbReference type="Pfam" id="PF07715"/>
    </source>
</evidence>
<dbReference type="Pfam" id="PF13715">
    <property type="entry name" value="CarbopepD_reg_2"/>
    <property type="match status" value="1"/>
</dbReference>
<dbReference type="InterPro" id="IPR023997">
    <property type="entry name" value="TonB-dep_OMP_SusC/RagA_CS"/>
</dbReference>
<dbReference type="Gene3D" id="2.40.170.20">
    <property type="entry name" value="TonB-dependent receptor, beta-barrel domain"/>
    <property type="match status" value="1"/>
</dbReference>
<evidence type="ECO:0000256" key="6">
    <source>
        <dbReference type="ARBA" id="ARBA00023136"/>
    </source>
</evidence>
<evidence type="ECO:0000256" key="10">
    <source>
        <dbReference type="SAM" id="SignalP"/>
    </source>
</evidence>
<evidence type="ECO:0000256" key="8">
    <source>
        <dbReference type="PROSITE-ProRule" id="PRU01360"/>
    </source>
</evidence>
<keyword evidence="4 8" id="KW-0812">Transmembrane</keyword>
<dbReference type="NCBIfam" id="TIGR04056">
    <property type="entry name" value="OMP_RagA_SusC"/>
    <property type="match status" value="1"/>
</dbReference>
<dbReference type="InterPro" id="IPR018247">
    <property type="entry name" value="EF_Hand_1_Ca_BS"/>
</dbReference>
<dbReference type="PROSITE" id="PS52016">
    <property type="entry name" value="TONB_DEPENDENT_REC_3"/>
    <property type="match status" value="1"/>
</dbReference>
<feature type="domain" description="TonB-dependent receptor-like beta-barrel" evidence="11">
    <location>
        <begin position="439"/>
        <end position="785"/>
    </location>
</feature>
<dbReference type="Pfam" id="PF07715">
    <property type="entry name" value="Plug"/>
    <property type="match status" value="1"/>
</dbReference>
<keyword evidence="2 8" id="KW-0813">Transport</keyword>
<feature type="chain" id="PRO_5044063481" evidence="10">
    <location>
        <begin position="33"/>
        <end position="1066"/>
    </location>
</feature>
<dbReference type="Proteomes" id="UP000283329">
    <property type="component" value="Unassembled WGS sequence"/>
</dbReference>
<name>A0A1Y4PZI7_BACOV</name>
<dbReference type="InterPro" id="IPR000531">
    <property type="entry name" value="Beta-barrel_TonB"/>
</dbReference>
<dbReference type="EMBL" id="JAQQPO010000003">
    <property type="protein sequence ID" value="MDC7957334.1"/>
    <property type="molecule type" value="Genomic_DNA"/>
</dbReference>
<dbReference type="AlphaFoldDB" id="A0A1Y4PZI7"/>
<dbReference type="InterPro" id="IPR023996">
    <property type="entry name" value="TonB-dep_OMP_SusC/RagA"/>
</dbReference>
<keyword evidence="7 8" id="KW-0998">Cell outer membrane</keyword>
<organism evidence="14 15">
    <name type="scientific">Bacteroides ovatus</name>
    <dbReference type="NCBI Taxonomy" id="28116"/>
    <lineage>
        <taxon>Bacteria</taxon>
        <taxon>Pseudomonadati</taxon>
        <taxon>Bacteroidota</taxon>
        <taxon>Bacteroidia</taxon>
        <taxon>Bacteroidales</taxon>
        <taxon>Bacteroidaceae</taxon>
        <taxon>Bacteroides</taxon>
    </lineage>
</organism>
<keyword evidence="14" id="KW-0675">Receptor</keyword>
<evidence type="ECO:0000313" key="15">
    <source>
        <dbReference type="Proteomes" id="UP000283329"/>
    </source>
</evidence>
<dbReference type="Gene3D" id="2.60.40.1120">
    <property type="entry name" value="Carboxypeptidase-like, regulatory domain"/>
    <property type="match status" value="1"/>
</dbReference>
<dbReference type="FunFam" id="2.60.40.1120:FF:000003">
    <property type="entry name" value="Outer membrane protein Omp121"/>
    <property type="match status" value="1"/>
</dbReference>
<dbReference type="NCBIfam" id="TIGR04057">
    <property type="entry name" value="SusC_RagA_signa"/>
    <property type="match status" value="1"/>
</dbReference>
<proteinExistence type="inferred from homology"/>
<protein>
    <submittedName>
        <fullName evidence="14">TonB-dependent receptor</fullName>
    </submittedName>
</protein>
<accession>A0A1Y4PZI7</accession>
<evidence type="ECO:0000313" key="14">
    <source>
        <dbReference type="EMBL" id="RHH48467.1"/>
    </source>
</evidence>
<evidence type="ECO:0000256" key="3">
    <source>
        <dbReference type="ARBA" id="ARBA00022452"/>
    </source>
</evidence>